<evidence type="ECO:0000256" key="6">
    <source>
        <dbReference type="ARBA" id="ARBA00022816"/>
    </source>
</evidence>
<evidence type="ECO:0000256" key="4">
    <source>
        <dbReference type="ARBA" id="ARBA00022448"/>
    </source>
</evidence>
<keyword evidence="4" id="KW-0813">Transport</keyword>
<organism evidence="15 16">
    <name type="scientific">Ramalina farinacea</name>
    <dbReference type="NCBI Taxonomy" id="258253"/>
    <lineage>
        <taxon>Eukaryota</taxon>
        <taxon>Fungi</taxon>
        <taxon>Dikarya</taxon>
        <taxon>Ascomycota</taxon>
        <taxon>Pezizomycotina</taxon>
        <taxon>Lecanoromycetes</taxon>
        <taxon>OSLEUM clade</taxon>
        <taxon>Lecanoromycetidae</taxon>
        <taxon>Lecanorales</taxon>
        <taxon>Lecanorineae</taxon>
        <taxon>Ramalinaceae</taxon>
        <taxon>Ramalina</taxon>
    </lineage>
</organism>
<evidence type="ECO:0000256" key="2">
    <source>
        <dbReference type="ARBA" id="ARBA00004567"/>
    </source>
</evidence>
<reference evidence="15" key="1">
    <citation type="journal article" date="2023" name="Genome Biol. Evol.">
        <title>First Whole Genome Sequence and Flow Cytometry Genome Size Data for the Lichen-Forming Fungus Ramalina farinacea (Ascomycota).</title>
        <authorList>
            <person name="Llewellyn T."/>
            <person name="Mian S."/>
            <person name="Hill R."/>
            <person name="Leitch I.J."/>
            <person name="Gaya E."/>
        </authorList>
    </citation>
    <scope>NUCLEOTIDE SEQUENCE</scope>
    <source>
        <strain evidence="15">LIQ254RAFAR</strain>
    </source>
</reference>
<comment type="similarity">
    <text evidence="3">Belongs to the NDC1 family.</text>
</comment>
<dbReference type="PANTHER" id="PTHR13269">
    <property type="entry name" value="NUCLEOPORIN NDC1"/>
    <property type="match status" value="1"/>
</dbReference>
<name>A0AA43QIM7_9LECA</name>
<evidence type="ECO:0000313" key="16">
    <source>
        <dbReference type="Proteomes" id="UP001161017"/>
    </source>
</evidence>
<accession>A0AA43QIM7</accession>
<evidence type="ECO:0000256" key="12">
    <source>
        <dbReference type="ARBA" id="ARBA00023242"/>
    </source>
</evidence>
<gene>
    <name evidence="15" type="ORF">OHK93_006464</name>
</gene>
<evidence type="ECO:0000256" key="11">
    <source>
        <dbReference type="ARBA" id="ARBA00023136"/>
    </source>
</evidence>
<dbReference type="PANTHER" id="PTHR13269:SF6">
    <property type="entry name" value="NUCLEOPORIN NDC1"/>
    <property type="match status" value="1"/>
</dbReference>
<evidence type="ECO:0000256" key="5">
    <source>
        <dbReference type="ARBA" id="ARBA00022692"/>
    </source>
</evidence>
<keyword evidence="12" id="KW-0539">Nucleus</keyword>
<dbReference type="AlphaFoldDB" id="A0AA43QIM7"/>
<comment type="caution">
    <text evidence="15">The sequence shown here is derived from an EMBL/GenBank/DDBJ whole genome shotgun (WGS) entry which is preliminary data.</text>
</comment>
<feature type="transmembrane region" description="Helical" evidence="14">
    <location>
        <begin position="35"/>
        <end position="55"/>
    </location>
</feature>
<dbReference type="GO" id="GO:0031965">
    <property type="term" value="C:nuclear membrane"/>
    <property type="evidence" value="ECO:0007669"/>
    <property type="project" value="UniProtKB-SubCell"/>
</dbReference>
<evidence type="ECO:0000313" key="15">
    <source>
        <dbReference type="EMBL" id="MDI1487195.1"/>
    </source>
</evidence>
<evidence type="ECO:0000256" key="14">
    <source>
        <dbReference type="SAM" id="Phobius"/>
    </source>
</evidence>
<evidence type="ECO:0000256" key="9">
    <source>
        <dbReference type="ARBA" id="ARBA00023010"/>
    </source>
</evidence>
<keyword evidence="16" id="KW-1185">Reference proteome</keyword>
<protein>
    <recommendedName>
        <fullName evidence="17">Nucleoporin NDC1</fullName>
    </recommendedName>
</protein>
<evidence type="ECO:0000256" key="7">
    <source>
        <dbReference type="ARBA" id="ARBA00022927"/>
    </source>
</evidence>
<dbReference type="GO" id="GO:0015031">
    <property type="term" value="P:protein transport"/>
    <property type="evidence" value="ECO:0007669"/>
    <property type="project" value="UniProtKB-KW"/>
</dbReference>
<dbReference type="EMBL" id="JAPUFD010000005">
    <property type="protein sequence ID" value="MDI1487195.1"/>
    <property type="molecule type" value="Genomic_DNA"/>
</dbReference>
<feature type="compositionally biased region" description="Polar residues" evidence="13">
    <location>
        <begin position="298"/>
        <end position="314"/>
    </location>
</feature>
<comment type="subcellular location">
    <subcellularLocation>
        <location evidence="1">Nucleus membrane</location>
        <topology evidence="1">Multi-pass membrane protein</topology>
    </subcellularLocation>
    <subcellularLocation>
        <location evidence="2">Nucleus</location>
        <location evidence="2">Nuclear pore complex</location>
    </subcellularLocation>
</comment>
<dbReference type="InterPro" id="IPR019049">
    <property type="entry name" value="Nucleoporin_prot_Ndc1/Nup"/>
</dbReference>
<keyword evidence="11 14" id="KW-0472">Membrane</keyword>
<evidence type="ECO:0008006" key="17">
    <source>
        <dbReference type="Google" id="ProtNLM"/>
    </source>
</evidence>
<proteinExistence type="inferred from homology"/>
<feature type="region of interest" description="Disordered" evidence="13">
    <location>
        <begin position="279"/>
        <end position="322"/>
    </location>
</feature>
<evidence type="ECO:0000256" key="8">
    <source>
        <dbReference type="ARBA" id="ARBA00022989"/>
    </source>
</evidence>
<evidence type="ECO:0000256" key="1">
    <source>
        <dbReference type="ARBA" id="ARBA00004232"/>
    </source>
</evidence>
<dbReference type="Pfam" id="PF09531">
    <property type="entry name" value="Ndc1_Nup"/>
    <property type="match status" value="1"/>
</dbReference>
<evidence type="ECO:0000256" key="10">
    <source>
        <dbReference type="ARBA" id="ARBA00023132"/>
    </source>
</evidence>
<dbReference type="Proteomes" id="UP001161017">
    <property type="component" value="Unassembled WGS sequence"/>
</dbReference>
<feature type="compositionally biased region" description="Low complexity" evidence="13">
    <location>
        <begin position="282"/>
        <end position="297"/>
    </location>
</feature>
<keyword evidence="10" id="KW-0906">Nuclear pore complex</keyword>
<keyword evidence="7" id="KW-0653">Protein transport</keyword>
<dbReference type="GO" id="GO:0006999">
    <property type="term" value="P:nuclear pore organization"/>
    <property type="evidence" value="ECO:0007669"/>
    <property type="project" value="TreeGrafter"/>
</dbReference>
<keyword evidence="6" id="KW-0509">mRNA transport</keyword>
<sequence>MGHTAKVRSIQCDEWKVMLKPDRPWERKKLNERPIYLRSVFFILAIAQSVVHLYFDYDQVALPITKAQNERVTPHARGMSAWISERTRILAPMFDWNTDDWATSIPRNMVLRTSVVCVSATFIYQLLIRRAAWSWSLTFASIVWDVPESPLSFIPPHYPSLLWRSITAGLLLVFLWESSSALFSAYVAGQPIKREQPLSASSIDQNGTLLNGLKSKKEIPNTFAFWELSLITFNFLDRRKAFFTDIDRKSGPAWTQISIACLNNIQGINSRIQTYLNPPLPSSAQSGAAQQPAQQIQTLPRISTPLRQDNILSNPSPPSTRLDRIESNIGALAKSYGQSPTPGTFKVPYSPETKSFLTSSSQKLLASSPRAQKLLTSNGESPPSITPSFPTSKSGITNLIHDYILLFLRSRFGHPFRQSFGLRTSSVILGAPHSNLYQILLSTKSLTAFAVASLTEDPYGRVSNDVPTIIRTYTSTVQTIEAFVRNLPPHWTDVGFCEETDRSAGPDVEQVLQCLRTGLRDLLAAFGQYASELGLGEGEMRIASQVAAPKDGGDQE</sequence>
<evidence type="ECO:0000256" key="13">
    <source>
        <dbReference type="SAM" id="MobiDB-lite"/>
    </source>
</evidence>
<dbReference type="GO" id="GO:0070762">
    <property type="term" value="C:nuclear pore transmembrane ring"/>
    <property type="evidence" value="ECO:0007669"/>
    <property type="project" value="TreeGrafter"/>
</dbReference>
<keyword evidence="9" id="KW-0811">Translocation</keyword>
<keyword evidence="8 14" id="KW-1133">Transmembrane helix</keyword>
<dbReference type="GO" id="GO:0106166">
    <property type="term" value="F:spindle pole body-nuclear membrane anchor activity"/>
    <property type="evidence" value="ECO:0007669"/>
    <property type="project" value="TreeGrafter"/>
</dbReference>
<evidence type="ECO:0000256" key="3">
    <source>
        <dbReference type="ARBA" id="ARBA00005760"/>
    </source>
</evidence>
<dbReference type="GO" id="GO:0070631">
    <property type="term" value="P:spindle pole body localization"/>
    <property type="evidence" value="ECO:0007669"/>
    <property type="project" value="TreeGrafter"/>
</dbReference>
<dbReference type="GO" id="GO:0005816">
    <property type="term" value="C:spindle pole body"/>
    <property type="evidence" value="ECO:0007669"/>
    <property type="project" value="TreeGrafter"/>
</dbReference>
<keyword evidence="5 14" id="KW-0812">Transmembrane</keyword>
<dbReference type="GO" id="GO:0051028">
    <property type="term" value="P:mRNA transport"/>
    <property type="evidence" value="ECO:0007669"/>
    <property type="project" value="UniProtKB-KW"/>
</dbReference>